<keyword evidence="1 2" id="KW-0732">Signal</keyword>
<dbReference type="Gene3D" id="3.40.50.1110">
    <property type="entry name" value="SGNH hydrolase"/>
    <property type="match status" value="1"/>
</dbReference>
<dbReference type="Proteomes" id="UP000468650">
    <property type="component" value="Unassembled WGS sequence"/>
</dbReference>
<protein>
    <submittedName>
        <fullName evidence="4">T9SS type A sorting domain-containing protein</fullName>
    </submittedName>
</protein>
<dbReference type="RefSeq" id="WP_151666819.1">
    <property type="nucleotide sequence ID" value="NZ_WBVO01000003.1"/>
</dbReference>
<organism evidence="4 5">
    <name type="scientific">Phaeocystidibacter luteus</name>
    <dbReference type="NCBI Taxonomy" id="911197"/>
    <lineage>
        <taxon>Bacteria</taxon>
        <taxon>Pseudomonadati</taxon>
        <taxon>Bacteroidota</taxon>
        <taxon>Flavobacteriia</taxon>
        <taxon>Flavobacteriales</taxon>
        <taxon>Phaeocystidibacteraceae</taxon>
        <taxon>Phaeocystidibacter</taxon>
    </lineage>
</organism>
<feature type="chain" id="PRO_5026932222" evidence="2">
    <location>
        <begin position="21"/>
        <end position="416"/>
    </location>
</feature>
<evidence type="ECO:0000313" key="5">
    <source>
        <dbReference type="Proteomes" id="UP000468650"/>
    </source>
</evidence>
<evidence type="ECO:0000256" key="1">
    <source>
        <dbReference type="ARBA" id="ARBA00022729"/>
    </source>
</evidence>
<sequence length="416" mass="45635">MRQTYLLLFVLFASTTLLQAQTKRALFIGNSYTNANNLPQLVTDIAYSFGDTLVTDKNTPGGYTLQAHSTNATTLNKIALGTWDYVIFQEQSQRPSFPPSQVATEVLPYASALSNAVKGANSCTEVMFYMTWGRENGDQSNCAAYPPICTYAGMQERLRSSYLLMGQQNSAEVSPVGAVWRDVRANFPTIGLYTSDESHPNINGSYLAALTFYASIYHKPVTGAWAPSGVNATDAANMQMQVNSTVFDSLGVWMIDTTTLQVRRSFYHNGCTVTADYSTSQNADSIYVDFGNGDFGSSFVDSTTYVTNGLYVIQSTLYRDCDSLSTSDTIQVSCSIGLMEFDDDLRLYPNPATDFVTIPDDLIGQKYSLADLSGRVIEMGVLGDRLDIRGLKSGRYVLSTAFGNQTVYSTVILVER</sequence>
<evidence type="ECO:0000313" key="4">
    <source>
        <dbReference type="EMBL" id="KAB2813617.1"/>
    </source>
</evidence>
<dbReference type="GO" id="GO:0016788">
    <property type="term" value="F:hydrolase activity, acting on ester bonds"/>
    <property type="evidence" value="ECO:0007669"/>
    <property type="project" value="UniProtKB-ARBA"/>
</dbReference>
<comment type="caution">
    <text evidence="4">The sequence shown here is derived from an EMBL/GenBank/DDBJ whole genome shotgun (WGS) entry which is preliminary data.</text>
</comment>
<dbReference type="AlphaFoldDB" id="A0A6N6RI31"/>
<feature type="domain" description="Secretion system C-terminal sorting" evidence="3">
    <location>
        <begin position="347"/>
        <end position="412"/>
    </location>
</feature>
<dbReference type="EMBL" id="WBVO01000003">
    <property type="protein sequence ID" value="KAB2813617.1"/>
    <property type="molecule type" value="Genomic_DNA"/>
</dbReference>
<evidence type="ECO:0000256" key="2">
    <source>
        <dbReference type="SAM" id="SignalP"/>
    </source>
</evidence>
<dbReference type="NCBIfam" id="TIGR04183">
    <property type="entry name" value="Por_Secre_tail"/>
    <property type="match status" value="1"/>
</dbReference>
<feature type="signal peptide" evidence="2">
    <location>
        <begin position="1"/>
        <end position="20"/>
    </location>
</feature>
<keyword evidence="5" id="KW-1185">Reference proteome</keyword>
<reference evidence="4 5" key="1">
    <citation type="submission" date="2019-09" db="EMBL/GenBank/DDBJ databases">
        <title>Genomes of family Cryomorphaceae.</title>
        <authorList>
            <person name="Bowman J.P."/>
        </authorList>
    </citation>
    <scope>NUCLEOTIDE SEQUENCE [LARGE SCALE GENOMIC DNA]</scope>
    <source>
        <strain evidence="4 5">LMG 25704</strain>
    </source>
</reference>
<dbReference type="OrthoDB" id="7443339at2"/>
<evidence type="ECO:0000259" key="3">
    <source>
        <dbReference type="Pfam" id="PF18962"/>
    </source>
</evidence>
<dbReference type="Pfam" id="PF18962">
    <property type="entry name" value="Por_Secre_tail"/>
    <property type="match status" value="1"/>
</dbReference>
<name>A0A6N6RI31_9FLAO</name>
<gene>
    <name evidence="4" type="ORF">F8C67_05500</name>
</gene>
<accession>A0A6N6RI31</accession>
<dbReference type="InterPro" id="IPR026444">
    <property type="entry name" value="Secre_tail"/>
</dbReference>
<dbReference type="InterPro" id="IPR036514">
    <property type="entry name" value="SGNH_hydro_sf"/>
</dbReference>
<proteinExistence type="predicted"/>